<proteinExistence type="predicted"/>
<dbReference type="Proteomes" id="UP001054837">
    <property type="component" value="Unassembled WGS sequence"/>
</dbReference>
<feature type="compositionally biased region" description="Basic and acidic residues" evidence="1">
    <location>
        <begin position="59"/>
        <end position="72"/>
    </location>
</feature>
<sequence length="83" mass="8922">MKTESDEESLEDVKSGRKLKKIKLEEIAPGTDLPGPSSSCSSAFKNTESDVNVVEVPESGEKHEESSEKCTEGSDPNTPKKPA</sequence>
<name>A0AAV4SEE3_9ARAC</name>
<evidence type="ECO:0000313" key="3">
    <source>
        <dbReference type="Proteomes" id="UP001054837"/>
    </source>
</evidence>
<evidence type="ECO:0000313" key="2">
    <source>
        <dbReference type="EMBL" id="GIY31551.1"/>
    </source>
</evidence>
<gene>
    <name evidence="2" type="ORF">CDAR_179421</name>
</gene>
<accession>A0AAV4SEE3</accession>
<protein>
    <submittedName>
        <fullName evidence="2">Uncharacterized protein</fullName>
    </submittedName>
</protein>
<feature type="region of interest" description="Disordered" evidence="1">
    <location>
        <begin position="26"/>
        <end position="83"/>
    </location>
</feature>
<reference evidence="2 3" key="1">
    <citation type="submission" date="2021-06" db="EMBL/GenBank/DDBJ databases">
        <title>Caerostris darwini draft genome.</title>
        <authorList>
            <person name="Kono N."/>
            <person name="Arakawa K."/>
        </authorList>
    </citation>
    <scope>NUCLEOTIDE SEQUENCE [LARGE SCALE GENOMIC DNA]</scope>
</reference>
<evidence type="ECO:0000256" key="1">
    <source>
        <dbReference type="SAM" id="MobiDB-lite"/>
    </source>
</evidence>
<comment type="caution">
    <text evidence="2">The sequence shown here is derived from an EMBL/GenBank/DDBJ whole genome shotgun (WGS) entry which is preliminary data.</text>
</comment>
<dbReference type="AlphaFoldDB" id="A0AAV4SEE3"/>
<dbReference type="EMBL" id="BPLQ01007680">
    <property type="protein sequence ID" value="GIY31551.1"/>
    <property type="molecule type" value="Genomic_DNA"/>
</dbReference>
<feature type="compositionally biased region" description="Polar residues" evidence="1">
    <location>
        <begin position="36"/>
        <end position="50"/>
    </location>
</feature>
<keyword evidence="3" id="KW-1185">Reference proteome</keyword>
<organism evidence="2 3">
    <name type="scientific">Caerostris darwini</name>
    <dbReference type="NCBI Taxonomy" id="1538125"/>
    <lineage>
        <taxon>Eukaryota</taxon>
        <taxon>Metazoa</taxon>
        <taxon>Ecdysozoa</taxon>
        <taxon>Arthropoda</taxon>
        <taxon>Chelicerata</taxon>
        <taxon>Arachnida</taxon>
        <taxon>Araneae</taxon>
        <taxon>Araneomorphae</taxon>
        <taxon>Entelegynae</taxon>
        <taxon>Araneoidea</taxon>
        <taxon>Araneidae</taxon>
        <taxon>Caerostris</taxon>
    </lineage>
</organism>